<dbReference type="SUPFAM" id="SSF55021">
    <property type="entry name" value="ACT-like"/>
    <property type="match status" value="1"/>
</dbReference>
<evidence type="ECO:0000313" key="2">
    <source>
        <dbReference type="EMBL" id="RAP03831.1"/>
    </source>
</evidence>
<dbReference type="Gene3D" id="3.30.70.260">
    <property type="match status" value="1"/>
</dbReference>
<evidence type="ECO:0000259" key="1">
    <source>
        <dbReference type="PROSITE" id="PS51671"/>
    </source>
</evidence>
<reference evidence="2 3" key="1">
    <citation type="submission" date="2017-05" db="EMBL/GenBank/DDBJ databases">
        <title>Host range expansion of the Methanosphaera genus to humans and monogastric animals involves recent and extensive reduction in genome content.</title>
        <authorList>
            <person name="Hoedt E.C."/>
            <person name="Volmer J.G."/>
            <person name="Parks D.H."/>
            <person name="Rosewarne C.P."/>
            <person name="Denman S.E."/>
            <person name="Mcsweeney C.S."/>
            <person name="O Cuiv P."/>
            <person name="Hugenholtz P."/>
            <person name="Tyson G.W."/>
            <person name="Morrison M."/>
        </authorList>
    </citation>
    <scope>NUCLEOTIDE SEQUENCE [LARGE SCALE GENOMIC DNA]</scope>
    <source>
        <strain evidence="2 3">PA5</strain>
    </source>
</reference>
<dbReference type="Proteomes" id="UP000248557">
    <property type="component" value="Unassembled WGS sequence"/>
</dbReference>
<dbReference type="EMBL" id="NGJK01000004">
    <property type="protein sequence ID" value="RAP03831.1"/>
    <property type="molecule type" value="Genomic_DNA"/>
</dbReference>
<gene>
    <name evidence="2" type="ORF">CA615_00130</name>
</gene>
<dbReference type="AlphaFoldDB" id="A0A328Q0W1"/>
<name>A0A328Q0W1_9EURY</name>
<dbReference type="RefSeq" id="WP_146737645.1">
    <property type="nucleotide sequence ID" value="NZ_NGJK01000004.1"/>
</dbReference>
<feature type="domain" description="ACT" evidence="1">
    <location>
        <begin position="7"/>
        <end position="41"/>
    </location>
</feature>
<dbReference type="InterPro" id="IPR002912">
    <property type="entry name" value="ACT_dom"/>
</dbReference>
<dbReference type="InterPro" id="IPR045865">
    <property type="entry name" value="ACT-like_dom_sf"/>
</dbReference>
<feature type="non-terminal residue" evidence="2">
    <location>
        <position position="41"/>
    </location>
</feature>
<dbReference type="PROSITE" id="PS51671">
    <property type="entry name" value="ACT"/>
    <property type="match status" value="1"/>
</dbReference>
<protein>
    <submittedName>
        <fullName evidence="2">Acetolactate synthase small subunit</fullName>
    </submittedName>
</protein>
<sequence>MTNPKHTISILVENKPGVLQRISGLFTRRNFNIDNITVGKT</sequence>
<dbReference type="Pfam" id="PF22629">
    <property type="entry name" value="ACT_AHAS_ss"/>
    <property type="match status" value="1"/>
</dbReference>
<accession>A0A328Q0W1</accession>
<organism evidence="2 3">
    <name type="scientific">Methanosphaera stadtmanae</name>
    <dbReference type="NCBI Taxonomy" id="2317"/>
    <lineage>
        <taxon>Archaea</taxon>
        <taxon>Methanobacteriati</taxon>
        <taxon>Methanobacteriota</taxon>
        <taxon>Methanomada group</taxon>
        <taxon>Methanobacteria</taxon>
        <taxon>Methanobacteriales</taxon>
        <taxon>Methanobacteriaceae</taxon>
        <taxon>Methanosphaera</taxon>
    </lineage>
</organism>
<proteinExistence type="predicted"/>
<evidence type="ECO:0000313" key="3">
    <source>
        <dbReference type="Proteomes" id="UP000248557"/>
    </source>
</evidence>
<dbReference type="InterPro" id="IPR054480">
    <property type="entry name" value="AHAS_small-like_ACT"/>
</dbReference>
<comment type="caution">
    <text evidence="2">The sequence shown here is derived from an EMBL/GenBank/DDBJ whole genome shotgun (WGS) entry which is preliminary data.</text>
</comment>